<dbReference type="EMBL" id="ONZP01000145">
    <property type="protein sequence ID" value="SPJ74972.1"/>
    <property type="molecule type" value="Genomic_DNA"/>
</dbReference>
<dbReference type="InterPro" id="IPR001202">
    <property type="entry name" value="WW_dom"/>
</dbReference>
<gene>
    <name evidence="2" type="ORF">FTOL_04703</name>
</gene>
<organism evidence="2 3">
    <name type="scientific">Fusarium torulosum</name>
    <dbReference type="NCBI Taxonomy" id="33205"/>
    <lineage>
        <taxon>Eukaryota</taxon>
        <taxon>Fungi</taxon>
        <taxon>Dikarya</taxon>
        <taxon>Ascomycota</taxon>
        <taxon>Pezizomycotina</taxon>
        <taxon>Sordariomycetes</taxon>
        <taxon>Hypocreomycetidae</taxon>
        <taxon>Hypocreales</taxon>
        <taxon>Nectriaceae</taxon>
        <taxon>Fusarium</taxon>
    </lineage>
</organism>
<comment type="caution">
    <text evidence="2">The sequence shown here is derived from an EMBL/GenBank/DDBJ whole genome shotgun (WGS) entry which is preliminary data.</text>
</comment>
<name>A0AAE8SGX8_9HYPO</name>
<dbReference type="PROSITE" id="PS50020">
    <property type="entry name" value="WW_DOMAIN_2"/>
    <property type="match status" value="2"/>
</dbReference>
<feature type="domain" description="WW" evidence="1">
    <location>
        <begin position="618"/>
        <end position="655"/>
    </location>
</feature>
<dbReference type="InterPro" id="IPR010730">
    <property type="entry name" value="HET"/>
</dbReference>
<keyword evidence="3" id="KW-1185">Reference proteome</keyword>
<evidence type="ECO:0000313" key="2">
    <source>
        <dbReference type="EMBL" id="SPJ74972.1"/>
    </source>
</evidence>
<dbReference type="Pfam" id="PF06985">
    <property type="entry name" value="HET"/>
    <property type="match status" value="1"/>
</dbReference>
<dbReference type="PROSITE" id="PS01159">
    <property type="entry name" value="WW_DOMAIN_1"/>
    <property type="match status" value="1"/>
</dbReference>
<protein>
    <submittedName>
        <fullName evidence="2">Related to heterokaryon incompatibility protein</fullName>
    </submittedName>
</protein>
<dbReference type="InterPro" id="IPR036020">
    <property type="entry name" value="WW_dom_sf"/>
</dbReference>
<reference evidence="2" key="1">
    <citation type="submission" date="2018-03" db="EMBL/GenBank/DDBJ databases">
        <authorList>
            <person name="Guldener U."/>
        </authorList>
    </citation>
    <scope>NUCLEOTIDE SEQUENCE</scope>
</reference>
<accession>A0AAE8SGX8</accession>
<dbReference type="SMART" id="SM00456">
    <property type="entry name" value="WW"/>
    <property type="match status" value="2"/>
</dbReference>
<dbReference type="SUPFAM" id="SSF51045">
    <property type="entry name" value="WW domain"/>
    <property type="match status" value="1"/>
</dbReference>
<dbReference type="AlphaFoldDB" id="A0AAE8SGX8"/>
<sequence length="713" mass="80411">MSLYEYSKLVDDDIRILTLLPGQPESDIKIIIHHASLRATTREESRQHTPLNDLQKSLPSGWVAEETAENRSLFWNENLHTSSWAHPNGNVTRSLHGSPANDITCFPQYEALSYTWGSTSNPQTVQVLSEGDLCEYRSLSIGENLASAFRHLRYPDTARTLWADAICINQSSICEKNIQVPRMADIFRSAVRVVIWLGQESDNSTLALSTLNYLAAQVEINKGNWVRPSPGCVRQDWFDSLTDMPYDDSTWQAIADLTNRPYFSRLWVVQEIHLSNHNAIVQCGIYQMTWQRFRRAVVCLMWKRNIPQCVSSSKLPKLGTFCYNFEGLNFATLLQTVTHLECFNPHDKVYGLLGVASSNLLPHIQPDYALPVATVYRSLFLGLKCHLKRLHFEFCSLRTSRPRQLPSWVPDLSGNLVELLSRAAGLVSGMSCADATYRAPDVLEVCGVKVATVQSNKGTYPDGITKRLTALQTWKPESLMTGIYPTGESILDAFITTLVQGKLKDRFPAIATWSSLRELKDKLAELLAGSMCSSDEPTSNVDISSYAHELRFLPEQAFITCKTGYFGLSHRDTKPGDIICAFLGCKVLVVLRPSTRGYFQVIGSCYLHGFSSAEAFLGPLQAPWVMLYKPDSCGVQTPYFFNKDTEEEVHQDPRLDQLPVGWEAIQEDRTKDDPQFFSRFWNKVTGETMNSDPRMLPEALRDRGVSLELFKLV</sequence>
<evidence type="ECO:0000259" key="1">
    <source>
        <dbReference type="PROSITE" id="PS50020"/>
    </source>
</evidence>
<evidence type="ECO:0000313" key="3">
    <source>
        <dbReference type="Proteomes" id="UP001187734"/>
    </source>
</evidence>
<dbReference type="PANTHER" id="PTHR24148:SF64">
    <property type="entry name" value="HETEROKARYON INCOMPATIBILITY DOMAIN-CONTAINING PROTEIN"/>
    <property type="match status" value="1"/>
</dbReference>
<feature type="domain" description="WW" evidence="1">
    <location>
        <begin position="56"/>
        <end position="89"/>
    </location>
</feature>
<dbReference type="Proteomes" id="UP001187734">
    <property type="component" value="Unassembled WGS sequence"/>
</dbReference>
<dbReference type="InterPro" id="IPR052895">
    <property type="entry name" value="HetReg/Transcr_Mod"/>
</dbReference>
<dbReference type="CDD" id="cd00201">
    <property type="entry name" value="WW"/>
    <property type="match status" value="1"/>
</dbReference>
<proteinExistence type="predicted"/>
<dbReference type="PANTHER" id="PTHR24148">
    <property type="entry name" value="ANKYRIN REPEAT DOMAIN-CONTAINING PROTEIN 39 HOMOLOG-RELATED"/>
    <property type="match status" value="1"/>
</dbReference>